<gene>
    <name evidence="2" type="ORF">FRZ44_04810</name>
</gene>
<feature type="signal peptide" evidence="1">
    <location>
        <begin position="1"/>
        <end position="31"/>
    </location>
</feature>
<dbReference type="PANTHER" id="PTHR35271:SF1">
    <property type="entry name" value="ABC TRANSPORTER, SUBSTRATE-BINDING LIPOPROTEIN"/>
    <property type="match status" value="1"/>
</dbReference>
<dbReference type="OrthoDB" id="9776955at2"/>
<accession>A0A5J6MDM0</accession>
<dbReference type="KEGG" id="htq:FRZ44_04810"/>
<name>A0A5J6MDM0_9PROT</name>
<reference evidence="2 3" key="1">
    <citation type="submission" date="2019-08" db="EMBL/GenBank/DDBJ databases">
        <title>Hyperibacter terrae gen. nov., sp. nov. and Hyperibacter viscosus sp. nov., two new members in the family Rhodospirillaceae isolated from the rhizosphere of Hypericum perforatum.</title>
        <authorList>
            <person name="Noviana Z."/>
        </authorList>
    </citation>
    <scope>NUCLEOTIDE SEQUENCE [LARGE SCALE GENOMIC DNA]</scope>
    <source>
        <strain evidence="2 3">R5913</strain>
    </source>
</reference>
<dbReference type="InterPro" id="IPR028082">
    <property type="entry name" value="Peripla_BP_I"/>
</dbReference>
<dbReference type="Proteomes" id="UP000326202">
    <property type="component" value="Chromosome"/>
</dbReference>
<dbReference type="PANTHER" id="PTHR35271">
    <property type="entry name" value="ABC TRANSPORTER, SUBSTRATE-BINDING LIPOPROTEIN-RELATED"/>
    <property type="match status" value="1"/>
</dbReference>
<dbReference type="CDD" id="cd06325">
    <property type="entry name" value="PBP1_ABC_unchar_transporter"/>
    <property type="match status" value="1"/>
</dbReference>
<evidence type="ECO:0000313" key="3">
    <source>
        <dbReference type="Proteomes" id="UP000326202"/>
    </source>
</evidence>
<dbReference type="RefSeq" id="WP_151175679.1">
    <property type="nucleotide sequence ID" value="NZ_CP042906.1"/>
</dbReference>
<dbReference type="Gene3D" id="3.40.50.2300">
    <property type="match status" value="2"/>
</dbReference>
<dbReference type="EMBL" id="CP042906">
    <property type="protein sequence ID" value="QEX15201.1"/>
    <property type="molecule type" value="Genomic_DNA"/>
</dbReference>
<proteinExistence type="predicted"/>
<evidence type="ECO:0000313" key="2">
    <source>
        <dbReference type="EMBL" id="QEX15201.1"/>
    </source>
</evidence>
<dbReference type="SUPFAM" id="SSF53822">
    <property type="entry name" value="Periplasmic binding protein-like I"/>
    <property type="match status" value="1"/>
</dbReference>
<keyword evidence="1" id="KW-0732">Signal</keyword>
<organism evidence="2 3">
    <name type="scientific">Hypericibacter terrae</name>
    <dbReference type="NCBI Taxonomy" id="2602015"/>
    <lineage>
        <taxon>Bacteria</taxon>
        <taxon>Pseudomonadati</taxon>
        <taxon>Pseudomonadota</taxon>
        <taxon>Alphaproteobacteria</taxon>
        <taxon>Rhodospirillales</taxon>
        <taxon>Dongiaceae</taxon>
        <taxon>Hypericibacter</taxon>
    </lineage>
</organism>
<dbReference type="AlphaFoldDB" id="A0A5J6MDM0"/>
<sequence length="339" mass="36187">MKRDWQKMGAAALLALGLGAGIAIGPAPAQAAHKTVMMVTWSGCEDVCKGVRDAIAGNNIDAEVILRDAAQDRDKLAGFVQEARARKVDAVVTWGTKVTLGMVGTIAEQDDPDFLNNIPVVFTAVPDPIGTRIIQSYDWTGRPNVTGTRNQTPESVSIKSIRRYMPGFDHLGMLYDPSAPNSIIKVDEVKALADDLKFKLDALPLDLDASGAPTVASIAPKMAALKAAGVQWVYLGPSPFLQKNQDAFTSAAVQNGLAVLSPDPHPVTHSQALMSVTARDYDVGKLAGEQAVKLLKGAKPGNLPVLAIDHFAYLVNMKVAKKLNLYPPAAFLQVVEKVE</sequence>
<keyword evidence="3" id="KW-1185">Reference proteome</keyword>
<evidence type="ECO:0000256" key="1">
    <source>
        <dbReference type="SAM" id="SignalP"/>
    </source>
</evidence>
<protein>
    <submittedName>
        <fullName evidence="2">ABC transporter substrate-binding protein</fullName>
    </submittedName>
</protein>
<dbReference type="InterPro" id="IPR007487">
    <property type="entry name" value="ABC_transpt-TYRBP-like"/>
</dbReference>
<feature type="chain" id="PRO_5023820207" evidence="1">
    <location>
        <begin position="32"/>
        <end position="339"/>
    </location>
</feature>
<dbReference type="Pfam" id="PF04392">
    <property type="entry name" value="ABC_sub_bind"/>
    <property type="match status" value="1"/>
</dbReference>